<dbReference type="InterPro" id="IPR041962">
    <property type="entry name" value="BsuBI/PstI_N_sf"/>
</dbReference>
<comment type="caution">
    <text evidence="3">The sequence shown here is derived from an EMBL/GenBank/DDBJ whole genome shotgun (WGS) entry which is preliminary data.</text>
</comment>
<evidence type="ECO:0000313" key="3">
    <source>
        <dbReference type="EMBL" id="GAA5143685.1"/>
    </source>
</evidence>
<proteinExistence type="predicted"/>
<feature type="domain" description="BsuBI/PstI restriction endonuclease HTH" evidence="2">
    <location>
        <begin position="15"/>
        <end position="152"/>
    </location>
</feature>
<feature type="domain" description="BsuBI/PstI restriction endonuclease" evidence="1">
    <location>
        <begin position="164"/>
        <end position="316"/>
    </location>
</feature>
<sequence length="329" mass="36318">MASNKPDRKSAARKQRLAEAIEVLTALQFGPRQRNEGAAHTLLALLDLAPEKSWEEAESPLRGITPIINFIAEKYSLRYAPNTRETIRDESVKFFAEAGLLLRNPDNPNRPTNSGKTVYQVEPSALALLRTFGTLEWAHKLKAYLANVETIKREIARHRELARVPVTLPDGKTVALSPGGQNPLIKAIIEDFCPHFAPGGVVAYIGDTENKFAHLEADYLAGLGVALDSAAKMPDVIIHCTKRNWLLLIEAVTSAGPVDGKRRKELKELFAGSKAGLVFVTAFDTRRVMQSFLASIAWESEVWIAEDPAHMIHFNGDKFLGPYPDAMPS</sequence>
<dbReference type="Gene3D" id="1.10.10.1820">
    <property type="entry name" value="BsuBI/PstI restriction endonuclease-like"/>
    <property type="match status" value="1"/>
</dbReference>
<dbReference type="Pfam" id="PF06616">
    <property type="entry name" value="BsuBI_PstI_RE"/>
    <property type="match status" value="1"/>
</dbReference>
<evidence type="ECO:0000259" key="2">
    <source>
        <dbReference type="Pfam" id="PF17728"/>
    </source>
</evidence>
<accession>A0ABP9PB14</accession>
<dbReference type="EMBL" id="BAABIA010000006">
    <property type="protein sequence ID" value="GAA5143685.1"/>
    <property type="molecule type" value="Genomic_DNA"/>
</dbReference>
<organism evidence="3 4">
    <name type="scientific">Prosthecobacter algae</name>
    <dbReference type="NCBI Taxonomy" id="1144682"/>
    <lineage>
        <taxon>Bacteria</taxon>
        <taxon>Pseudomonadati</taxon>
        <taxon>Verrucomicrobiota</taxon>
        <taxon>Verrucomicrobiia</taxon>
        <taxon>Verrucomicrobiales</taxon>
        <taxon>Verrucomicrobiaceae</taxon>
        <taxon>Prosthecobacter</taxon>
    </lineage>
</organism>
<evidence type="ECO:0000259" key="1">
    <source>
        <dbReference type="Pfam" id="PF06616"/>
    </source>
</evidence>
<dbReference type="GO" id="GO:0004519">
    <property type="term" value="F:endonuclease activity"/>
    <property type="evidence" value="ECO:0007669"/>
    <property type="project" value="UniProtKB-KW"/>
</dbReference>
<keyword evidence="3" id="KW-0540">Nuclease</keyword>
<keyword evidence="3" id="KW-0378">Hydrolase</keyword>
<dbReference type="InterPro" id="IPR041454">
    <property type="entry name" value="BsuBI/PstI_N"/>
</dbReference>
<keyword evidence="4" id="KW-1185">Reference proteome</keyword>
<protein>
    <submittedName>
        <fullName evidence="3">BsuBI/PstI family type II restriction endonuclease</fullName>
    </submittedName>
</protein>
<evidence type="ECO:0000313" key="4">
    <source>
        <dbReference type="Proteomes" id="UP001499852"/>
    </source>
</evidence>
<dbReference type="RefSeq" id="WP_345737393.1">
    <property type="nucleotide sequence ID" value="NZ_BAABIA010000006.1"/>
</dbReference>
<dbReference type="Gene3D" id="3.40.1350.80">
    <property type="match status" value="1"/>
</dbReference>
<name>A0ABP9PB14_9BACT</name>
<dbReference type="InterPro" id="IPR041963">
    <property type="entry name" value="BsuBI/PstI_C_sf"/>
</dbReference>
<gene>
    <name evidence="3" type="ORF">GCM10023213_32090</name>
</gene>
<dbReference type="InterPro" id="IPR009528">
    <property type="entry name" value="Restrct_endonuc_II_BsuBI_C"/>
</dbReference>
<dbReference type="Proteomes" id="UP001499852">
    <property type="component" value="Unassembled WGS sequence"/>
</dbReference>
<keyword evidence="3" id="KW-0255">Endonuclease</keyword>
<dbReference type="Pfam" id="PF17728">
    <property type="entry name" value="BsuBI_PstI_RE_N"/>
    <property type="match status" value="1"/>
</dbReference>
<reference evidence="4" key="1">
    <citation type="journal article" date="2019" name="Int. J. Syst. Evol. Microbiol.">
        <title>The Global Catalogue of Microorganisms (GCM) 10K type strain sequencing project: providing services to taxonomists for standard genome sequencing and annotation.</title>
        <authorList>
            <consortium name="The Broad Institute Genomics Platform"/>
            <consortium name="The Broad Institute Genome Sequencing Center for Infectious Disease"/>
            <person name="Wu L."/>
            <person name="Ma J."/>
        </authorList>
    </citation>
    <scope>NUCLEOTIDE SEQUENCE [LARGE SCALE GENOMIC DNA]</scope>
    <source>
        <strain evidence="4">JCM 18053</strain>
    </source>
</reference>